<dbReference type="EMBL" id="CACTIH010009059">
    <property type="protein sequence ID" value="CAA3021786.1"/>
    <property type="molecule type" value="Genomic_DNA"/>
</dbReference>
<comment type="caution">
    <text evidence="1">The sequence shown here is derived from an EMBL/GenBank/DDBJ whole genome shotgun (WGS) entry which is preliminary data.</text>
</comment>
<dbReference type="Gramene" id="OE9A049240T1">
    <property type="protein sequence ID" value="OE9A049240C1"/>
    <property type="gene ID" value="OE9A049240"/>
</dbReference>
<sequence length="69" mass="7857">MGSLLKPQVRSTEYDSLGMYWRVVAYNEVFKRLAELYLKLDLTSVKDEFILTEPSTPANEEVVGGEDVD</sequence>
<evidence type="ECO:0000313" key="2">
    <source>
        <dbReference type="Proteomes" id="UP000594638"/>
    </source>
</evidence>
<keyword evidence="2" id="KW-1185">Reference proteome</keyword>
<gene>
    <name evidence="1" type="ORF">OLEA9_A049240</name>
</gene>
<dbReference type="AlphaFoldDB" id="A0A8S0UNQ7"/>
<reference evidence="1 2" key="1">
    <citation type="submission" date="2019-12" db="EMBL/GenBank/DDBJ databases">
        <authorList>
            <person name="Alioto T."/>
            <person name="Alioto T."/>
            <person name="Gomez Garrido J."/>
        </authorList>
    </citation>
    <scope>NUCLEOTIDE SEQUENCE [LARGE SCALE GENOMIC DNA]</scope>
</reference>
<protein>
    <submittedName>
        <fullName evidence="1">Uncharacterized protein</fullName>
    </submittedName>
</protein>
<organism evidence="1 2">
    <name type="scientific">Olea europaea subsp. europaea</name>
    <dbReference type="NCBI Taxonomy" id="158383"/>
    <lineage>
        <taxon>Eukaryota</taxon>
        <taxon>Viridiplantae</taxon>
        <taxon>Streptophyta</taxon>
        <taxon>Embryophyta</taxon>
        <taxon>Tracheophyta</taxon>
        <taxon>Spermatophyta</taxon>
        <taxon>Magnoliopsida</taxon>
        <taxon>eudicotyledons</taxon>
        <taxon>Gunneridae</taxon>
        <taxon>Pentapetalae</taxon>
        <taxon>asterids</taxon>
        <taxon>lamiids</taxon>
        <taxon>Lamiales</taxon>
        <taxon>Oleaceae</taxon>
        <taxon>Oleeae</taxon>
        <taxon>Olea</taxon>
    </lineage>
</organism>
<proteinExistence type="predicted"/>
<dbReference type="Proteomes" id="UP000594638">
    <property type="component" value="Unassembled WGS sequence"/>
</dbReference>
<name>A0A8S0UNQ7_OLEEU</name>
<evidence type="ECO:0000313" key="1">
    <source>
        <dbReference type="EMBL" id="CAA3021786.1"/>
    </source>
</evidence>
<accession>A0A8S0UNQ7</accession>